<keyword evidence="2" id="KW-1185">Reference proteome</keyword>
<evidence type="ECO:0000313" key="2">
    <source>
        <dbReference type="Proteomes" id="UP000814033"/>
    </source>
</evidence>
<sequence>MSIPLPSPGNFVSSVRATSRTVREAANIQISETSIKRLLLSPAFTRTYHRISTTSHGLALPLNFPSPLSELNLLSILALLNIASGYRVPLHQETGRGAWDTIRAFVFGLYLTSSTGDDADFLSAQGMMNISEAKIAELLGVSLHTERQHETIAGLTVGEVGGPGWEVVQLLKKLLHDTGATLKNSGYRDLGSFVVESLQEGDKAAKGKGEEVAAEVVLERLVRAFPGFQDMGLVDGRPVYCFKKALFLIHGITIRFGSKSPSPFPVPHTSHLPVFTDNVLPSLLIHLGLIDLSAAAQSLSSLFPGAGSEQSLETLLAPAPEASAATAPRKKQPPKDGPTLTTEQAYVLRAAAIDACELIVAYARTMDTAELEPQGLAWIKDITLPDLDMWLWAVAKDREDYRALERFVLRNTLFF</sequence>
<organism evidence="1 2">
    <name type="scientific">Auriscalpium vulgare</name>
    <dbReference type="NCBI Taxonomy" id="40419"/>
    <lineage>
        <taxon>Eukaryota</taxon>
        <taxon>Fungi</taxon>
        <taxon>Dikarya</taxon>
        <taxon>Basidiomycota</taxon>
        <taxon>Agaricomycotina</taxon>
        <taxon>Agaricomycetes</taxon>
        <taxon>Russulales</taxon>
        <taxon>Auriscalpiaceae</taxon>
        <taxon>Auriscalpium</taxon>
    </lineage>
</organism>
<proteinExistence type="predicted"/>
<accession>A0ACB8RM56</accession>
<reference evidence="1" key="2">
    <citation type="journal article" date="2022" name="New Phytol.">
        <title>Evolutionary transition to the ectomycorrhizal habit in the genomes of a hyperdiverse lineage of mushroom-forming fungi.</title>
        <authorList>
            <person name="Looney B."/>
            <person name="Miyauchi S."/>
            <person name="Morin E."/>
            <person name="Drula E."/>
            <person name="Courty P.E."/>
            <person name="Kohler A."/>
            <person name="Kuo A."/>
            <person name="LaButti K."/>
            <person name="Pangilinan J."/>
            <person name="Lipzen A."/>
            <person name="Riley R."/>
            <person name="Andreopoulos W."/>
            <person name="He G."/>
            <person name="Johnson J."/>
            <person name="Nolan M."/>
            <person name="Tritt A."/>
            <person name="Barry K.W."/>
            <person name="Grigoriev I.V."/>
            <person name="Nagy L.G."/>
            <person name="Hibbett D."/>
            <person name="Henrissat B."/>
            <person name="Matheny P.B."/>
            <person name="Labbe J."/>
            <person name="Martin F.M."/>
        </authorList>
    </citation>
    <scope>NUCLEOTIDE SEQUENCE</scope>
    <source>
        <strain evidence="1">FP105234-sp</strain>
    </source>
</reference>
<dbReference type="EMBL" id="MU275956">
    <property type="protein sequence ID" value="KAI0045281.1"/>
    <property type="molecule type" value="Genomic_DNA"/>
</dbReference>
<evidence type="ECO:0000313" key="1">
    <source>
        <dbReference type="EMBL" id="KAI0045281.1"/>
    </source>
</evidence>
<comment type="caution">
    <text evidence="1">The sequence shown here is derived from an EMBL/GenBank/DDBJ whole genome shotgun (WGS) entry which is preliminary data.</text>
</comment>
<reference evidence="1" key="1">
    <citation type="submission" date="2021-02" db="EMBL/GenBank/DDBJ databases">
        <authorList>
            <consortium name="DOE Joint Genome Institute"/>
            <person name="Ahrendt S."/>
            <person name="Looney B.P."/>
            <person name="Miyauchi S."/>
            <person name="Morin E."/>
            <person name="Drula E."/>
            <person name="Courty P.E."/>
            <person name="Chicoki N."/>
            <person name="Fauchery L."/>
            <person name="Kohler A."/>
            <person name="Kuo A."/>
            <person name="Labutti K."/>
            <person name="Pangilinan J."/>
            <person name="Lipzen A."/>
            <person name="Riley R."/>
            <person name="Andreopoulos W."/>
            <person name="He G."/>
            <person name="Johnson J."/>
            <person name="Barry K.W."/>
            <person name="Grigoriev I.V."/>
            <person name="Nagy L."/>
            <person name="Hibbett D."/>
            <person name="Henrissat B."/>
            <person name="Matheny P.B."/>
            <person name="Labbe J."/>
            <person name="Martin F."/>
        </authorList>
    </citation>
    <scope>NUCLEOTIDE SEQUENCE</scope>
    <source>
        <strain evidence="1">FP105234-sp</strain>
    </source>
</reference>
<name>A0ACB8RM56_9AGAM</name>
<gene>
    <name evidence="1" type="ORF">FA95DRAFT_1680574</name>
</gene>
<protein>
    <submittedName>
        <fullName evidence="1">Uncharacterized protein</fullName>
    </submittedName>
</protein>
<dbReference type="Proteomes" id="UP000814033">
    <property type="component" value="Unassembled WGS sequence"/>
</dbReference>